<proteinExistence type="predicted"/>
<name>A0A1Y5SCZ1_9PROT</name>
<keyword evidence="3" id="KW-1185">Reference proteome</keyword>
<dbReference type="InParanoid" id="A0A1Y5SCZ1"/>
<dbReference type="AlphaFoldDB" id="A0A1Y5SCZ1"/>
<dbReference type="Proteomes" id="UP000193200">
    <property type="component" value="Unassembled WGS sequence"/>
</dbReference>
<dbReference type="GO" id="GO:0016747">
    <property type="term" value="F:acyltransferase activity, transferring groups other than amino-acyl groups"/>
    <property type="evidence" value="ECO:0007669"/>
    <property type="project" value="InterPro"/>
</dbReference>
<evidence type="ECO:0000313" key="3">
    <source>
        <dbReference type="Proteomes" id="UP000193200"/>
    </source>
</evidence>
<dbReference type="Gene3D" id="3.40.630.30">
    <property type="match status" value="1"/>
</dbReference>
<dbReference type="CDD" id="cd04301">
    <property type="entry name" value="NAT_SF"/>
    <property type="match status" value="1"/>
</dbReference>
<dbReference type="RefSeq" id="WP_085882583.1">
    <property type="nucleotide sequence ID" value="NZ_FWFR01000001.1"/>
</dbReference>
<gene>
    <name evidence="2" type="ORF">OCH7691_01362</name>
</gene>
<dbReference type="PROSITE" id="PS51186">
    <property type="entry name" value="GNAT"/>
    <property type="match status" value="1"/>
</dbReference>
<sequence length="206" mass="22411">MYTLLHERPDDSAQIETLLDRAFGPNRYSKTVYRLREGVAPLGGLSLVARSGMAPELGPLLGTIRYWPIRIGVDGPAPVAAAMLGPIAIEPERRGEGIGVALIQRSLTLARWFGHRIVMLVGDPEYYNRFGFVPARPYGLELPGPVEDRRFLVQPLFAGAMEGVTGMIGRPFDDADAPAIPAPIAAEAVESLTTARKARKARRPVN</sequence>
<evidence type="ECO:0000313" key="2">
    <source>
        <dbReference type="EMBL" id="SLN34775.1"/>
    </source>
</evidence>
<protein>
    <recommendedName>
        <fullName evidence="1">N-acetyltransferase domain-containing protein</fullName>
    </recommendedName>
</protein>
<dbReference type="SUPFAM" id="SSF55729">
    <property type="entry name" value="Acyl-CoA N-acyltransferases (Nat)"/>
    <property type="match status" value="1"/>
</dbReference>
<dbReference type="InterPro" id="IPR000182">
    <property type="entry name" value="GNAT_dom"/>
</dbReference>
<accession>A0A1Y5SCZ1</accession>
<dbReference type="EMBL" id="FWFR01000001">
    <property type="protein sequence ID" value="SLN34775.1"/>
    <property type="molecule type" value="Genomic_DNA"/>
</dbReference>
<dbReference type="InterPro" id="IPR016181">
    <property type="entry name" value="Acyl_CoA_acyltransferase"/>
</dbReference>
<dbReference type="OrthoDB" id="9815099at2"/>
<dbReference type="Pfam" id="PF13527">
    <property type="entry name" value="Acetyltransf_9"/>
    <property type="match status" value="1"/>
</dbReference>
<organism evidence="2 3">
    <name type="scientific">Oceanibacterium hippocampi</name>
    <dbReference type="NCBI Taxonomy" id="745714"/>
    <lineage>
        <taxon>Bacteria</taxon>
        <taxon>Pseudomonadati</taxon>
        <taxon>Pseudomonadota</taxon>
        <taxon>Alphaproteobacteria</taxon>
        <taxon>Sneathiellales</taxon>
        <taxon>Sneathiellaceae</taxon>
        <taxon>Oceanibacterium</taxon>
    </lineage>
</organism>
<reference evidence="2 3" key="1">
    <citation type="submission" date="2017-03" db="EMBL/GenBank/DDBJ databases">
        <authorList>
            <person name="Afonso C.L."/>
            <person name="Miller P.J."/>
            <person name="Scott M.A."/>
            <person name="Spackman E."/>
            <person name="Goraichik I."/>
            <person name="Dimitrov K.M."/>
            <person name="Suarez D.L."/>
            <person name="Swayne D.E."/>
        </authorList>
    </citation>
    <scope>NUCLEOTIDE SEQUENCE [LARGE SCALE GENOMIC DNA]</scope>
    <source>
        <strain evidence="2 3">CECT 7691</strain>
    </source>
</reference>
<evidence type="ECO:0000259" key="1">
    <source>
        <dbReference type="PROSITE" id="PS51186"/>
    </source>
</evidence>
<feature type="domain" description="N-acetyltransferase" evidence="1">
    <location>
        <begin position="2"/>
        <end position="153"/>
    </location>
</feature>